<name>A0A427YWJ9_9TREE</name>
<evidence type="ECO:0000256" key="2">
    <source>
        <dbReference type="ARBA" id="ARBA00022723"/>
    </source>
</evidence>
<dbReference type="GO" id="GO:0003677">
    <property type="term" value="F:DNA binding"/>
    <property type="evidence" value="ECO:0007669"/>
    <property type="project" value="InterPro"/>
</dbReference>
<gene>
    <name evidence="8" type="ORF">EHS25_000610</name>
</gene>
<dbReference type="Proteomes" id="UP000279259">
    <property type="component" value="Unassembled WGS sequence"/>
</dbReference>
<evidence type="ECO:0000256" key="5">
    <source>
        <dbReference type="ARBA" id="ARBA00023242"/>
    </source>
</evidence>
<evidence type="ECO:0000256" key="6">
    <source>
        <dbReference type="SAM" id="MobiDB-lite"/>
    </source>
</evidence>
<evidence type="ECO:0000313" key="9">
    <source>
        <dbReference type="Proteomes" id="UP000279259"/>
    </source>
</evidence>
<dbReference type="GO" id="GO:0008270">
    <property type="term" value="F:zinc ion binding"/>
    <property type="evidence" value="ECO:0007669"/>
    <property type="project" value="InterPro"/>
</dbReference>
<comment type="caution">
    <text evidence="8">The sequence shown here is derived from an EMBL/GenBank/DDBJ whole genome shotgun (WGS) entry which is preliminary data.</text>
</comment>
<dbReference type="PANTHER" id="PTHR47338:SF7">
    <property type="entry name" value="ZN(II)2CYS6 TRANSCRIPTION FACTOR (EUROFUNG)"/>
    <property type="match status" value="1"/>
</dbReference>
<sequence>MPSPERTTPALINRAILQDLSRQYFATVHYYGFYTFVHPSHFSALLDRDRAPKELSLVIGASAVRPHQRLWSMRMAGWTRPCPVLRVHQGFGAVHIMAVLLASQYESARGNHTSAWILVGNAVRMMQMLRLHTFDDSYPTVSPASPPPLFQPEAMRRLAWSVFVLDTVADGGKFGHHVLTEDVFEIMLPCDEGAFIRDTPVRMPVLNTSASDPAPGPGSAELSLSAQLIRTYAMRRRILHFASRVGRTRATSSELQTSIQRLHDDMDALVASLSPSLAYSDSQYYALSNQIVAFVLLHTLQYNCYIILLRAKLLVANRDPEMEYLIPEYRNDRIARALPVARIIADGMKHRVNFDPTIGVQAYVALEILLFEPIRLVQRGIPFDTKAASITSAIRSLLGLIRQLSAVTAAMAGLHVEACYRMIRCGFADLLVEEDWEAFRMEYPFVGQDVAEYDFRDFRWQKQERYRRTGRLTMTAADALVDLGIGTGAITAPPSRPSSPHDHLPAGAAPTIFPDHFDSTSQLLTGTVSSSSQPMLPTVPAFPPSPAPAPTLSPLNLLQTHSNLNAGDAAASPAGDGLVVGAYQQPVVNDELWFLMEPAAYGGSTELDPFDLWVSDGAGPMA</sequence>
<keyword evidence="4" id="KW-0804">Transcription</keyword>
<keyword evidence="3" id="KW-0805">Transcription regulation</keyword>
<dbReference type="Pfam" id="PF04082">
    <property type="entry name" value="Fungal_trans"/>
    <property type="match status" value="1"/>
</dbReference>
<feature type="compositionally biased region" description="Pro residues" evidence="6">
    <location>
        <begin position="540"/>
        <end position="551"/>
    </location>
</feature>
<reference evidence="8 9" key="1">
    <citation type="submission" date="2018-11" db="EMBL/GenBank/DDBJ databases">
        <title>Genome sequence of Saitozyma podzolica DSM 27192.</title>
        <authorList>
            <person name="Aliyu H."/>
            <person name="Gorte O."/>
            <person name="Ochsenreither K."/>
        </authorList>
    </citation>
    <scope>NUCLEOTIDE SEQUENCE [LARGE SCALE GENOMIC DNA]</scope>
    <source>
        <strain evidence="8 9">DSM 27192</strain>
    </source>
</reference>
<dbReference type="EMBL" id="RSCD01000001">
    <property type="protein sequence ID" value="RSH95518.1"/>
    <property type="molecule type" value="Genomic_DNA"/>
</dbReference>
<dbReference type="GO" id="GO:0005634">
    <property type="term" value="C:nucleus"/>
    <property type="evidence" value="ECO:0007669"/>
    <property type="project" value="UniProtKB-SubCell"/>
</dbReference>
<keyword evidence="9" id="KW-1185">Reference proteome</keyword>
<dbReference type="GO" id="GO:0006351">
    <property type="term" value="P:DNA-templated transcription"/>
    <property type="evidence" value="ECO:0007669"/>
    <property type="project" value="InterPro"/>
</dbReference>
<dbReference type="GO" id="GO:0000981">
    <property type="term" value="F:DNA-binding transcription factor activity, RNA polymerase II-specific"/>
    <property type="evidence" value="ECO:0007669"/>
    <property type="project" value="InterPro"/>
</dbReference>
<dbReference type="InterPro" id="IPR007219">
    <property type="entry name" value="XnlR_reg_dom"/>
</dbReference>
<dbReference type="AlphaFoldDB" id="A0A427YWJ9"/>
<dbReference type="STRING" id="1890683.A0A427YWJ9"/>
<evidence type="ECO:0000256" key="3">
    <source>
        <dbReference type="ARBA" id="ARBA00023015"/>
    </source>
</evidence>
<feature type="region of interest" description="Disordered" evidence="6">
    <location>
        <begin position="490"/>
        <end position="511"/>
    </location>
</feature>
<keyword evidence="2" id="KW-0479">Metal-binding</keyword>
<dbReference type="CDD" id="cd12148">
    <property type="entry name" value="fungal_TF_MHR"/>
    <property type="match status" value="1"/>
</dbReference>
<evidence type="ECO:0000256" key="4">
    <source>
        <dbReference type="ARBA" id="ARBA00023163"/>
    </source>
</evidence>
<evidence type="ECO:0000259" key="7">
    <source>
        <dbReference type="Pfam" id="PF04082"/>
    </source>
</evidence>
<feature type="domain" description="Xylanolytic transcriptional activator regulatory" evidence="7">
    <location>
        <begin position="96"/>
        <end position="193"/>
    </location>
</feature>
<feature type="compositionally biased region" description="Polar residues" evidence="6">
    <location>
        <begin position="526"/>
        <end position="535"/>
    </location>
</feature>
<proteinExistence type="predicted"/>
<dbReference type="PANTHER" id="PTHR47338">
    <property type="entry name" value="ZN(II)2CYS6 TRANSCRIPTION FACTOR (EUROFUNG)-RELATED"/>
    <property type="match status" value="1"/>
</dbReference>
<dbReference type="InterPro" id="IPR050815">
    <property type="entry name" value="TF_fung"/>
</dbReference>
<evidence type="ECO:0000313" key="8">
    <source>
        <dbReference type="EMBL" id="RSH95518.1"/>
    </source>
</evidence>
<accession>A0A427YWJ9</accession>
<evidence type="ECO:0000256" key="1">
    <source>
        <dbReference type="ARBA" id="ARBA00004123"/>
    </source>
</evidence>
<protein>
    <recommendedName>
        <fullName evidence="7">Xylanolytic transcriptional activator regulatory domain-containing protein</fullName>
    </recommendedName>
</protein>
<feature type="region of interest" description="Disordered" evidence="6">
    <location>
        <begin position="526"/>
        <end position="555"/>
    </location>
</feature>
<dbReference type="OrthoDB" id="4356994at2759"/>
<comment type="subcellular location">
    <subcellularLocation>
        <location evidence="1">Nucleus</location>
    </subcellularLocation>
</comment>
<organism evidence="8 9">
    <name type="scientific">Saitozyma podzolica</name>
    <dbReference type="NCBI Taxonomy" id="1890683"/>
    <lineage>
        <taxon>Eukaryota</taxon>
        <taxon>Fungi</taxon>
        <taxon>Dikarya</taxon>
        <taxon>Basidiomycota</taxon>
        <taxon>Agaricomycotina</taxon>
        <taxon>Tremellomycetes</taxon>
        <taxon>Tremellales</taxon>
        <taxon>Trimorphomycetaceae</taxon>
        <taxon>Saitozyma</taxon>
    </lineage>
</organism>
<keyword evidence="5" id="KW-0539">Nucleus</keyword>